<proteinExistence type="predicted"/>
<organism evidence="1 2">
    <name type="scientific">Romboutsia timonensis</name>
    <dbReference type="NCBI Taxonomy" id="1776391"/>
    <lineage>
        <taxon>Bacteria</taxon>
        <taxon>Bacillati</taxon>
        <taxon>Bacillota</taxon>
        <taxon>Clostridia</taxon>
        <taxon>Peptostreptococcales</taxon>
        <taxon>Peptostreptococcaceae</taxon>
        <taxon>Romboutsia</taxon>
    </lineage>
</organism>
<reference evidence="1" key="2">
    <citation type="submission" date="2021-09" db="EMBL/GenBank/DDBJ databases">
        <authorList>
            <person name="Gilroy R."/>
        </authorList>
    </citation>
    <scope>NUCLEOTIDE SEQUENCE</scope>
    <source>
        <strain evidence="1">1277</strain>
    </source>
</reference>
<reference evidence="1" key="1">
    <citation type="journal article" date="2021" name="PeerJ">
        <title>Extensive microbial diversity within the chicken gut microbiome revealed by metagenomics and culture.</title>
        <authorList>
            <person name="Gilroy R."/>
            <person name="Ravi A."/>
            <person name="Getino M."/>
            <person name="Pursley I."/>
            <person name="Horton D.L."/>
            <person name="Alikhan N.F."/>
            <person name="Baker D."/>
            <person name="Gharbi K."/>
            <person name="Hall N."/>
            <person name="Watson M."/>
            <person name="Adriaenssens E.M."/>
            <person name="Foster-Nyarko E."/>
            <person name="Jarju S."/>
            <person name="Secka A."/>
            <person name="Antonio M."/>
            <person name="Oren A."/>
            <person name="Chaudhuri R.R."/>
            <person name="La Ragione R."/>
            <person name="Hildebrand F."/>
            <person name="Pallen M.J."/>
        </authorList>
    </citation>
    <scope>NUCLEOTIDE SEQUENCE</scope>
    <source>
        <strain evidence="1">1277</strain>
    </source>
</reference>
<evidence type="ECO:0000313" key="2">
    <source>
        <dbReference type="Proteomes" id="UP000776700"/>
    </source>
</evidence>
<protein>
    <submittedName>
        <fullName evidence="1">Uncharacterized protein</fullName>
    </submittedName>
</protein>
<name>A0A921N0J7_9FIRM</name>
<dbReference type="EMBL" id="DYUB01000202">
    <property type="protein sequence ID" value="HJG96737.1"/>
    <property type="molecule type" value="Genomic_DNA"/>
</dbReference>
<dbReference type="Proteomes" id="UP000776700">
    <property type="component" value="Unassembled WGS sequence"/>
</dbReference>
<dbReference type="AlphaFoldDB" id="A0A921N0J7"/>
<comment type="caution">
    <text evidence="1">The sequence shown here is derived from an EMBL/GenBank/DDBJ whole genome shotgun (WGS) entry which is preliminary data.</text>
</comment>
<sequence>MDLYRRTVNKYRALGLEKNEYNISNRVHLMAIFGIDIDEDIEGLNLLDDTEREFVKNKGIYGLLNRGGLLAREEYLTIKVEKDKYNRYKLWTNTGYSWLYPDGSIG</sequence>
<gene>
    <name evidence="1" type="ORF">K8V90_06510</name>
</gene>
<evidence type="ECO:0000313" key="1">
    <source>
        <dbReference type="EMBL" id="HJG96737.1"/>
    </source>
</evidence>
<accession>A0A921N0J7</accession>